<proteinExistence type="predicted"/>
<evidence type="ECO:0000313" key="1">
    <source>
        <dbReference type="Proteomes" id="UP000694865"/>
    </source>
</evidence>
<evidence type="ECO:0000313" key="2">
    <source>
        <dbReference type="RefSeq" id="XP_006821546.1"/>
    </source>
</evidence>
<dbReference type="PANTHER" id="PTHR23052:SF1">
    <property type="entry name" value="AXONEMAL DYNEIN LIGHT CHAIN DOMAIN-CONTAINING PROTEIN 1"/>
    <property type="match status" value="1"/>
</dbReference>
<reference evidence="2" key="1">
    <citation type="submission" date="2025-08" db="UniProtKB">
        <authorList>
            <consortium name="RefSeq"/>
        </authorList>
    </citation>
    <scope>IDENTIFICATION</scope>
    <source>
        <tissue evidence="2">Testes</tissue>
    </source>
</reference>
<dbReference type="Proteomes" id="UP000694865">
    <property type="component" value="Unplaced"/>
</dbReference>
<dbReference type="InterPro" id="IPR052845">
    <property type="entry name" value="Axonemal_dynein_LC_domain"/>
</dbReference>
<keyword evidence="1" id="KW-1185">Reference proteome</keyword>
<accession>A0ABM0MNF5</accession>
<protein>
    <submittedName>
        <fullName evidence="2">Axonemal dynein light chain domain-containing protein 1-like</fullName>
    </submittedName>
</protein>
<gene>
    <name evidence="2" type="primary">LOC102800671</name>
</gene>
<sequence>MSLPDTLIPEEYHVVKSKGVQGLEFNEDKFTTQLSDMDKNLRTFPSMKPVSRYEVVQLMETLDTMLEKSGIDDEEIEVKGPTQMHNLLELIKKEQNIYNLIFHELIRQVS</sequence>
<name>A0ABM0MNF5_SACKO</name>
<organism evidence="1 2">
    <name type="scientific">Saccoglossus kowalevskii</name>
    <name type="common">Acorn worm</name>
    <dbReference type="NCBI Taxonomy" id="10224"/>
    <lineage>
        <taxon>Eukaryota</taxon>
        <taxon>Metazoa</taxon>
        <taxon>Hemichordata</taxon>
        <taxon>Enteropneusta</taxon>
        <taxon>Harrimaniidae</taxon>
        <taxon>Saccoglossus</taxon>
    </lineage>
</organism>
<dbReference type="GeneID" id="102800671"/>
<dbReference type="PANTHER" id="PTHR23052">
    <property type="entry name" value="AXONEMAL DYNEIN LIGHT CHAIN DOMAIN-CONTAINING PROTEIN 1"/>
    <property type="match status" value="1"/>
</dbReference>
<dbReference type="RefSeq" id="XP_006821546.1">
    <property type="nucleotide sequence ID" value="XM_006821483.1"/>
</dbReference>